<gene>
    <name evidence="1" type="ORF">BECKSD772D_GA0070982_10541</name>
</gene>
<protein>
    <recommendedName>
        <fullName evidence="2">Methyltransferase domain-containing protein</fullName>
    </recommendedName>
</protein>
<dbReference type="Gene3D" id="3.40.50.150">
    <property type="entry name" value="Vaccinia Virus protein VP39"/>
    <property type="match status" value="1"/>
</dbReference>
<dbReference type="AlphaFoldDB" id="A0A451BMQ1"/>
<sequence length="184" mass="21615">MNLPTVQCVMAIFAKYLPTDFFEEAKKIVSPQDDRIVINRVDSLNNITSCTYGLVVASAIIEHYPYPGELLQDLLHHVKQGGIFYARTPYILPIMRLSRLIGIHMDFTYPEHLHDLSQAFWENYFRRKELSDFQILKSKPSIVETTFRKQFWVTLAAYLLKAPWFLLGKSYKYVGGWEMFVRKR</sequence>
<proteinExistence type="predicted"/>
<dbReference type="SUPFAM" id="SSF53335">
    <property type="entry name" value="S-adenosyl-L-methionine-dependent methyltransferases"/>
    <property type="match status" value="1"/>
</dbReference>
<name>A0A451BMQ1_9GAMM</name>
<reference evidence="1" key="1">
    <citation type="submission" date="2019-02" db="EMBL/GenBank/DDBJ databases">
        <authorList>
            <person name="Gruber-Vodicka R. H."/>
            <person name="Seah K. B. B."/>
        </authorList>
    </citation>
    <scope>NUCLEOTIDE SEQUENCE</scope>
    <source>
        <strain evidence="1">BECK_S127</strain>
    </source>
</reference>
<accession>A0A451BMQ1</accession>
<dbReference type="EMBL" id="CAADHB010000054">
    <property type="protein sequence ID" value="VFK79544.1"/>
    <property type="molecule type" value="Genomic_DNA"/>
</dbReference>
<organism evidence="1">
    <name type="scientific">Candidatus Kentrum sp. SD</name>
    <dbReference type="NCBI Taxonomy" id="2126332"/>
    <lineage>
        <taxon>Bacteria</taxon>
        <taxon>Pseudomonadati</taxon>
        <taxon>Pseudomonadota</taxon>
        <taxon>Gammaproteobacteria</taxon>
        <taxon>Candidatus Kentrum</taxon>
    </lineage>
</organism>
<evidence type="ECO:0008006" key="2">
    <source>
        <dbReference type="Google" id="ProtNLM"/>
    </source>
</evidence>
<dbReference type="InterPro" id="IPR029063">
    <property type="entry name" value="SAM-dependent_MTases_sf"/>
</dbReference>
<evidence type="ECO:0000313" key="1">
    <source>
        <dbReference type="EMBL" id="VFK79544.1"/>
    </source>
</evidence>